<evidence type="ECO:0000313" key="3">
    <source>
        <dbReference type="WBParaSite" id="jg13945"/>
    </source>
</evidence>
<name>A0A915CYJ8_9BILA</name>
<sequence length="114" mass="12580">MMFIRSLCILSLFLLSSLASDEAREATNGAGKPTLDSARILLRNFIKHSQIYSSIFDFLTSDGSSLPAFSSTAVDKHQLFIASMKNLHQPWIPVAVYGGYCGVLESCRTFDRLA</sequence>
<dbReference type="WBParaSite" id="jg13945">
    <property type="protein sequence ID" value="jg13945"/>
    <property type="gene ID" value="jg13945"/>
</dbReference>
<dbReference type="AlphaFoldDB" id="A0A915CYJ8"/>
<keyword evidence="2" id="KW-1185">Reference proteome</keyword>
<organism evidence="2 3">
    <name type="scientific">Ditylenchus dipsaci</name>
    <dbReference type="NCBI Taxonomy" id="166011"/>
    <lineage>
        <taxon>Eukaryota</taxon>
        <taxon>Metazoa</taxon>
        <taxon>Ecdysozoa</taxon>
        <taxon>Nematoda</taxon>
        <taxon>Chromadorea</taxon>
        <taxon>Rhabditida</taxon>
        <taxon>Tylenchina</taxon>
        <taxon>Tylenchomorpha</taxon>
        <taxon>Sphaerularioidea</taxon>
        <taxon>Anguinidae</taxon>
        <taxon>Anguininae</taxon>
        <taxon>Ditylenchus</taxon>
    </lineage>
</organism>
<reference evidence="3" key="1">
    <citation type="submission" date="2022-11" db="UniProtKB">
        <authorList>
            <consortium name="WormBaseParasite"/>
        </authorList>
    </citation>
    <scope>IDENTIFICATION</scope>
</reference>
<keyword evidence="1" id="KW-0732">Signal</keyword>
<evidence type="ECO:0000313" key="2">
    <source>
        <dbReference type="Proteomes" id="UP000887574"/>
    </source>
</evidence>
<proteinExistence type="predicted"/>
<feature type="signal peptide" evidence="1">
    <location>
        <begin position="1"/>
        <end position="19"/>
    </location>
</feature>
<protein>
    <submittedName>
        <fullName evidence="3">Uncharacterized protein</fullName>
    </submittedName>
</protein>
<evidence type="ECO:0000256" key="1">
    <source>
        <dbReference type="SAM" id="SignalP"/>
    </source>
</evidence>
<feature type="chain" id="PRO_5037849946" evidence="1">
    <location>
        <begin position="20"/>
        <end position="114"/>
    </location>
</feature>
<accession>A0A915CYJ8</accession>
<dbReference type="Proteomes" id="UP000887574">
    <property type="component" value="Unplaced"/>
</dbReference>